<accession>A0A381Y9Y2</accession>
<evidence type="ECO:0000256" key="5">
    <source>
        <dbReference type="ARBA" id="ARBA00023125"/>
    </source>
</evidence>
<dbReference type="GO" id="GO:0009330">
    <property type="term" value="C:DNA topoisomerase type II (double strand cut, ATP-hydrolyzing) complex"/>
    <property type="evidence" value="ECO:0007669"/>
    <property type="project" value="TreeGrafter"/>
</dbReference>
<dbReference type="GO" id="GO:0005737">
    <property type="term" value="C:cytoplasm"/>
    <property type="evidence" value="ECO:0007669"/>
    <property type="project" value="TreeGrafter"/>
</dbReference>
<comment type="similarity">
    <text evidence="2">Belongs to the type II topoisomerase GyrA/ParC subunit family.</text>
</comment>
<keyword evidence="5" id="KW-0238">DNA-binding</keyword>
<dbReference type="InterPro" id="IPR006691">
    <property type="entry name" value="GyrA/parC_rep"/>
</dbReference>
<gene>
    <name evidence="9" type="ORF">METZ01_LOCUS126659</name>
</gene>
<keyword evidence="6" id="KW-0413">Isomerase</keyword>
<dbReference type="SUPFAM" id="SSF101904">
    <property type="entry name" value="GyrA/ParC C-terminal domain-like"/>
    <property type="match status" value="1"/>
</dbReference>
<evidence type="ECO:0000256" key="6">
    <source>
        <dbReference type="ARBA" id="ARBA00023235"/>
    </source>
</evidence>
<feature type="non-terminal residue" evidence="9">
    <location>
        <position position="664"/>
    </location>
</feature>
<dbReference type="InterPro" id="IPR013760">
    <property type="entry name" value="Topo_IIA-like_dom_sf"/>
</dbReference>
<proteinExistence type="inferred from homology"/>
<dbReference type="PANTHER" id="PTHR43493">
    <property type="entry name" value="DNA GYRASE/TOPOISOMERASE SUBUNIT A"/>
    <property type="match status" value="1"/>
</dbReference>
<dbReference type="NCBIfam" id="NF004044">
    <property type="entry name" value="PRK05561.1"/>
    <property type="match status" value="1"/>
</dbReference>
<dbReference type="NCBIfam" id="NF004043">
    <property type="entry name" value="PRK05560.1"/>
    <property type="match status" value="1"/>
</dbReference>
<dbReference type="InterPro" id="IPR035516">
    <property type="entry name" value="Gyrase/topoIV_suA_C"/>
</dbReference>
<dbReference type="CDD" id="cd00187">
    <property type="entry name" value="TOP4c"/>
    <property type="match status" value="1"/>
</dbReference>
<evidence type="ECO:0000256" key="7">
    <source>
        <dbReference type="SAM" id="Coils"/>
    </source>
</evidence>
<dbReference type="Gene3D" id="3.90.199.10">
    <property type="entry name" value="Topoisomerase II, domain 5"/>
    <property type="match status" value="1"/>
</dbReference>
<evidence type="ECO:0000256" key="4">
    <source>
        <dbReference type="ARBA" id="ARBA00023029"/>
    </source>
</evidence>
<keyword evidence="7" id="KW-0175">Coiled coil</keyword>
<dbReference type="GO" id="GO:0003677">
    <property type="term" value="F:DNA binding"/>
    <property type="evidence" value="ECO:0007669"/>
    <property type="project" value="UniProtKB-KW"/>
</dbReference>
<name>A0A381Y9Y2_9ZZZZ</name>
<dbReference type="NCBIfam" id="TIGR01063">
    <property type="entry name" value="gyrA"/>
    <property type="match status" value="1"/>
</dbReference>
<organism evidence="9">
    <name type="scientific">marine metagenome</name>
    <dbReference type="NCBI Taxonomy" id="408172"/>
    <lineage>
        <taxon>unclassified sequences</taxon>
        <taxon>metagenomes</taxon>
        <taxon>ecological metagenomes</taxon>
    </lineage>
</organism>
<dbReference type="FunFam" id="3.30.1360.40:FF:000002">
    <property type="entry name" value="DNA gyrase subunit A"/>
    <property type="match status" value="1"/>
</dbReference>
<dbReference type="SUPFAM" id="SSF56719">
    <property type="entry name" value="Type II DNA topoisomerase"/>
    <property type="match status" value="1"/>
</dbReference>
<dbReference type="SMART" id="SM00434">
    <property type="entry name" value="TOP4c"/>
    <property type="match status" value="1"/>
</dbReference>
<feature type="non-terminal residue" evidence="9">
    <location>
        <position position="1"/>
    </location>
</feature>
<evidence type="ECO:0000259" key="8">
    <source>
        <dbReference type="PROSITE" id="PS52040"/>
    </source>
</evidence>
<dbReference type="EC" id="5.6.2.2" evidence="3"/>
<comment type="catalytic activity">
    <reaction evidence="1">
        <text>ATP-dependent breakage, passage and rejoining of double-stranded DNA.</text>
        <dbReference type="EC" id="5.6.2.2"/>
    </reaction>
</comment>
<dbReference type="PROSITE" id="PS52040">
    <property type="entry name" value="TOPO_IIA"/>
    <property type="match status" value="1"/>
</dbReference>
<dbReference type="FunFam" id="1.10.268.10:FF:000001">
    <property type="entry name" value="DNA gyrase subunit A"/>
    <property type="match status" value="1"/>
</dbReference>
<feature type="domain" description="Topo IIA-type catalytic" evidence="8">
    <location>
        <begin position="24"/>
        <end position="489"/>
    </location>
</feature>
<evidence type="ECO:0000256" key="1">
    <source>
        <dbReference type="ARBA" id="ARBA00000185"/>
    </source>
</evidence>
<keyword evidence="4" id="KW-0799">Topoisomerase</keyword>
<dbReference type="EMBL" id="UINC01017722">
    <property type="protein sequence ID" value="SVA73805.1"/>
    <property type="molecule type" value="Genomic_DNA"/>
</dbReference>
<dbReference type="GO" id="GO:0005524">
    <property type="term" value="F:ATP binding"/>
    <property type="evidence" value="ECO:0007669"/>
    <property type="project" value="InterPro"/>
</dbReference>
<dbReference type="AlphaFoldDB" id="A0A381Y9Y2"/>
<evidence type="ECO:0000256" key="3">
    <source>
        <dbReference type="ARBA" id="ARBA00012895"/>
    </source>
</evidence>
<evidence type="ECO:0000256" key="2">
    <source>
        <dbReference type="ARBA" id="ARBA00008263"/>
    </source>
</evidence>
<dbReference type="InterPro" id="IPR013757">
    <property type="entry name" value="Topo_IIA_A_a_sf"/>
</dbReference>
<dbReference type="FunFam" id="3.90.199.10:FF:000001">
    <property type="entry name" value="DNA gyrase subunit A"/>
    <property type="match status" value="1"/>
</dbReference>
<dbReference type="Pfam" id="PF03989">
    <property type="entry name" value="DNA_gyraseA_C"/>
    <property type="match status" value="3"/>
</dbReference>
<dbReference type="Gene3D" id="1.10.268.10">
    <property type="entry name" value="Topoisomerase, domain 3"/>
    <property type="match status" value="1"/>
</dbReference>
<dbReference type="InterPro" id="IPR002205">
    <property type="entry name" value="Topo_IIA_dom_A"/>
</dbReference>
<protein>
    <recommendedName>
        <fullName evidence="3">DNA topoisomerase (ATP-hydrolyzing)</fullName>
        <ecNumber evidence="3">5.6.2.2</ecNumber>
    </recommendedName>
</protein>
<dbReference type="Gene3D" id="2.120.10.90">
    <property type="entry name" value="DNA gyrase/topoisomerase IV, subunit A, C-terminal"/>
    <property type="match status" value="1"/>
</dbReference>
<sequence length="664" mass="74340">VSLREEVEKSYLDYAMSVIVGRALPDIRDGLKPVHRRTLFAMQDLKNFYNQAYKKSARICGDVIGKYHPHGETAVYDTLVRMAQDFSLRNPLVDGQGNFGSLDGDPPAAMRYTEVRMTRLAHEMLADIDKKTVDFSDNYDATLKEPIVLPAKFPNLLVNGSSGIAVGMATNIPPHNLGEVCDAAIELINDPDVDTSKLMEHISGPDFPTGGIIYGANNINTAYKTGRGVIRIRARAGIERTKRKGDSVVITEVPYQVNKAKLIEHIANLVRSKKIEGVRDIRDESSREGVRVVIELKSGEEPDVVLNNLWKQTQMESSFGINMIAIDRDRNPKLCTLKKLLEEFIYHRREVVTRRTLFELGKAEARKLILEGLEIALDNLDAVIKLIRGSQDPATAKAQMIKRFKMEPIQAQAVLDMRLHRLTALERDKITAELKELRASIEEFEAILASDKKLSALIVDELVDIKDTYADERRTEIVAEAIDFTAEDLIAEEDMVVTCSHIGYVKRTPLSLYRQQRRGGKGRLGAITKEGDFVAHLFTASTHSYIMVFTEQGKAYWLKVYQVPQAGPASRGKAIANLLERLDREEKVAAILPVSEFSDKQFLVFATEQGLVKKTPLMDFSRPTIAGIIAIKVQEGDRLLSVKLTDGNQNIFLGTYLGKSIRFP</sequence>
<dbReference type="PANTHER" id="PTHR43493:SF5">
    <property type="entry name" value="DNA GYRASE SUBUNIT A, CHLOROPLASTIC_MITOCHONDRIAL"/>
    <property type="match status" value="1"/>
</dbReference>
<dbReference type="GO" id="GO:0003918">
    <property type="term" value="F:DNA topoisomerase type II (double strand cut, ATP-hydrolyzing) activity"/>
    <property type="evidence" value="ECO:0007669"/>
    <property type="project" value="UniProtKB-EC"/>
</dbReference>
<dbReference type="Gene3D" id="3.30.1360.40">
    <property type="match status" value="1"/>
</dbReference>
<dbReference type="Pfam" id="PF00521">
    <property type="entry name" value="DNA_topoisoIV"/>
    <property type="match status" value="1"/>
</dbReference>
<dbReference type="GO" id="GO:0006265">
    <property type="term" value="P:DNA topological change"/>
    <property type="evidence" value="ECO:0007669"/>
    <property type="project" value="InterPro"/>
</dbReference>
<feature type="coiled-coil region" evidence="7">
    <location>
        <begin position="427"/>
        <end position="454"/>
    </location>
</feature>
<dbReference type="InterPro" id="IPR050220">
    <property type="entry name" value="Type_II_DNA_Topoisomerases"/>
</dbReference>
<reference evidence="9" key="1">
    <citation type="submission" date="2018-05" db="EMBL/GenBank/DDBJ databases">
        <authorList>
            <person name="Lanie J.A."/>
            <person name="Ng W.-L."/>
            <person name="Kazmierczak K.M."/>
            <person name="Andrzejewski T.M."/>
            <person name="Davidsen T.M."/>
            <person name="Wayne K.J."/>
            <person name="Tettelin H."/>
            <person name="Glass J.I."/>
            <person name="Rusch D."/>
            <person name="Podicherti R."/>
            <person name="Tsui H.-C.T."/>
            <person name="Winkler M.E."/>
        </authorList>
    </citation>
    <scope>NUCLEOTIDE SEQUENCE</scope>
</reference>
<dbReference type="InterPro" id="IPR013758">
    <property type="entry name" value="Topo_IIA_A/C_ab"/>
</dbReference>
<evidence type="ECO:0000313" key="9">
    <source>
        <dbReference type="EMBL" id="SVA73805.1"/>
    </source>
</evidence>